<gene>
    <name evidence="2" type="ORF">ENSA7_76840</name>
</gene>
<dbReference type="SUPFAM" id="SSF52540">
    <property type="entry name" value="P-loop containing nucleoside triphosphate hydrolases"/>
    <property type="match status" value="1"/>
</dbReference>
<organism evidence="2 3">
    <name type="scientific">Enhygromyxa salina</name>
    <dbReference type="NCBI Taxonomy" id="215803"/>
    <lineage>
        <taxon>Bacteria</taxon>
        <taxon>Pseudomonadati</taxon>
        <taxon>Myxococcota</taxon>
        <taxon>Polyangia</taxon>
        <taxon>Nannocystales</taxon>
        <taxon>Nannocystaceae</taxon>
        <taxon>Enhygromyxa</taxon>
    </lineage>
</organism>
<dbReference type="Proteomes" id="UP000238823">
    <property type="component" value="Unassembled WGS sequence"/>
</dbReference>
<dbReference type="InterPro" id="IPR051396">
    <property type="entry name" value="Bact_Antivir_Def_Nuclease"/>
</dbReference>
<dbReference type="EMBL" id="PVNL01000139">
    <property type="protein sequence ID" value="PRP94861.1"/>
    <property type="molecule type" value="Genomic_DNA"/>
</dbReference>
<proteinExistence type="predicted"/>
<evidence type="ECO:0000313" key="2">
    <source>
        <dbReference type="EMBL" id="PRP94861.1"/>
    </source>
</evidence>
<protein>
    <submittedName>
        <fullName evidence="2">Recombination protein F</fullName>
    </submittedName>
</protein>
<dbReference type="Pfam" id="PF13304">
    <property type="entry name" value="AAA_21"/>
    <property type="match status" value="1"/>
</dbReference>
<sequence length="656" mass="73163">MKSFRIQGFKAIGDATLHWHPRVNVITGPNNSGKTTVLEALALWVESFERISAQMGKASSKQGVRRGDWYLDSALVHHSEVVSVRSPGFDDLFYRESGQLTLTATLADDDGDFDVPLEVRKARGGNYEFRSGAANPKQLNPRLNASCQAWPHPFRVLFASPVAAVLTTEEFLTPGKTTYLIRQRRSAEVLRNRIFRLHARANDFQRFKDDVSQILTGATGQLDIEVHGDPNTNVRVQVLARSSQRDRLRDISLLGSGSLQIIEVLLNLYLDPSDLDLVLLDEPDSHIHRDIQRRLLEVIEDRAQHAQVFATTHNESLLRNVSWDRVFHLAPAPDDAPREFRAVASERVVAKGRQHGLIASPLRSVLSSIGAETALDFLNALEAQHFLLVEGPLDAALIDRMLEIDRLGRPREKAMYWSFNGIDGGLRSLAALRVVLQEIRNDRSIWDKAHLILDRDLLTSEHAEAIAEALERKFALTTSFWAARTAEAVLLSGGPRLGPLLSKVGKSNQIAGIDDSPEVAAEACTRAWEWLGQQLRDKWAQPNLQHLHGQLQQRKDLLNEACGNAVLGTNDLGVLQQQVCNFHRSAIEAGRYHDSADKRDVEGFICQALQHMGVSSESASAWLEGLNWFDLIVAELGSLREMPALQAMRERLRTAG</sequence>
<comment type="caution">
    <text evidence="2">The sequence shown here is derived from an EMBL/GenBank/DDBJ whole genome shotgun (WGS) entry which is preliminary data.</text>
</comment>
<dbReference type="InterPro" id="IPR003593">
    <property type="entry name" value="AAA+_ATPase"/>
</dbReference>
<evidence type="ECO:0000259" key="1">
    <source>
        <dbReference type="SMART" id="SM00382"/>
    </source>
</evidence>
<dbReference type="CDD" id="cd00267">
    <property type="entry name" value="ABC_ATPase"/>
    <property type="match status" value="1"/>
</dbReference>
<dbReference type="GO" id="GO:0016887">
    <property type="term" value="F:ATP hydrolysis activity"/>
    <property type="evidence" value="ECO:0007669"/>
    <property type="project" value="InterPro"/>
</dbReference>
<dbReference type="GO" id="GO:0005524">
    <property type="term" value="F:ATP binding"/>
    <property type="evidence" value="ECO:0007669"/>
    <property type="project" value="InterPro"/>
</dbReference>
<dbReference type="OrthoDB" id="267455at2"/>
<dbReference type="PANTHER" id="PTHR43581:SF4">
    <property type="entry name" value="ATP_GTP PHOSPHATASE"/>
    <property type="match status" value="1"/>
</dbReference>
<dbReference type="PANTHER" id="PTHR43581">
    <property type="entry name" value="ATP/GTP PHOSPHATASE"/>
    <property type="match status" value="1"/>
</dbReference>
<name>A0A2S9XQ91_9BACT</name>
<dbReference type="InterPro" id="IPR003959">
    <property type="entry name" value="ATPase_AAA_core"/>
</dbReference>
<reference evidence="2 3" key="1">
    <citation type="submission" date="2018-03" db="EMBL/GenBank/DDBJ databases">
        <title>Draft Genome Sequences of the Obligatory Marine Myxobacteria Enhygromyxa salina SWB007.</title>
        <authorList>
            <person name="Poehlein A."/>
            <person name="Moghaddam J.A."/>
            <person name="Harms H."/>
            <person name="Alanjari M."/>
            <person name="Koenig G.M."/>
            <person name="Daniel R."/>
            <person name="Schaeberle T.F."/>
        </authorList>
    </citation>
    <scope>NUCLEOTIDE SEQUENCE [LARGE SCALE GENOMIC DNA]</scope>
    <source>
        <strain evidence="2 3">SWB007</strain>
    </source>
</reference>
<evidence type="ECO:0000313" key="3">
    <source>
        <dbReference type="Proteomes" id="UP000238823"/>
    </source>
</evidence>
<feature type="domain" description="AAA+ ATPase" evidence="1">
    <location>
        <begin position="20"/>
        <end position="334"/>
    </location>
</feature>
<dbReference type="AlphaFoldDB" id="A0A2S9XQ91"/>
<dbReference type="Gene3D" id="3.40.50.300">
    <property type="entry name" value="P-loop containing nucleotide triphosphate hydrolases"/>
    <property type="match status" value="1"/>
</dbReference>
<accession>A0A2S9XQ91</accession>
<dbReference type="InterPro" id="IPR027417">
    <property type="entry name" value="P-loop_NTPase"/>
</dbReference>
<dbReference type="SMART" id="SM00382">
    <property type="entry name" value="AAA"/>
    <property type="match status" value="1"/>
</dbReference>